<dbReference type="Gene3D" id="2.20.25.80">
    <property type="entry name" value="WRKY domain"/>
    <property type="match status" value="1"/>
</dbReference>
<accession>A0A4P8L6D5</accession>
<dbReference type="GO" id="GO:0043565">
    <property type="term" value="F:sequence-specific DNA binding"/>
    <property type="evidence" value="ECO:0007669"/>
    <property type="project" value="InterPro"/>
</dbReference>
<evidence type="ECO:0000256" key="7">
    <source>
        <dbReference type="SAM" id="MobiDB-lite"/>
    </source>
</evidence>
<dbReference type="InterPro" id="IPR036576">
    <property type="entry name" value="WRKY_dom_sf"/>
</dbReference>
<keyword evidence="5" id="KW-0804">Transcription</keyword>
<dbReference type="InterPro" id="IPR003657">
    <property type="entry name" value="WRKY_dom"/>
</dbReference>
<dbReference type="PROSITE" id="PS50811">
    <property type="entry name" value="WRKY"/>
    <property type="match status" value="1"/>
</dbReference>
<evidence type="ECO:0000256" key="5">
    <source>
        <dbReference type="ARBA" id="ARBA00023163"/>
    </source>
</evidence>
<dbReference type="FunFam" id="2.20.25.80:FF:000006">
    <property type="entry name" value="WRKY transcription factor"/>
    <property type="match status" value="1"/>
</dbReference>
<name>A0A4P8L6D5_9ASPA</name>
<evidence type="ECO:0000256" key="4">
    <source>
        <dbReference type="ARBA" id="ARBA00023125"/>
    </source>
</evidence>
<reference evidence="9" key="1">
    <citation type="submission" date="2018-10" db="EMBL/GenBank/DDBJ databases">
        <authorList>
            <person name="Tang J."/>
        </authorList>
    </citation>
    <scope>NUCLEOTIDE SEQUENCE</scope>
</reference>
<evidence type="ECO:0000256" key="3">
    <source>
        <dbReference type="ARBA" id="ARBA00023015"/>
    </source>
</evidence>
<feature type="compositionally biased region" description="Polar residues" evidence="7">
    <location>
        <begin position="147"/>
        <end position="156"/>
    </location>
</feature>
<dbReference type="SUPFAM" id="SSF118290">
    <property type="entry name" value="WRKY DNA-binding domain"/>
    <property type="match status" value="1"/>
</dbReference>
<organism evidence="9">
    <name type="scientific">Iris lactea var. lactea</name>
    <dbReference type="NCBI Taxonomy" id="338655"/>
    <lineage>
        <taxon>Eukaryota</taxon>
        <taxon>Viridiplantae</taxon>
        <taxon>Streptophyta</taxon>
        <taxon>Embryophyta</taxon>
        <taxon>Tracheophyta</taxon>
        <taxon>Spermatophyta</taxon>
        <taxon>Magnoliopsida</taxon>
        <taxon>Liliopsida</taxon>
        <taxon>Asparagales</taxon>
        <taxon>Iridaceae</taxon>
        <taxon>Iridoideae</taxon>
        <taxon>Irideae</taxon>
        <taxon>Iris</taxon>
    </lineage>
</organism>
<keyword evidence="6" id="KW-0539">Nucleus</keyword>
<dbReference type="SMART" id="SM00774">
    <property type="entry name" value="WRKY"/>
    <property type="match status" value="1"/>
</dbReference>
<dbReference type="EMBL" id="MK078276">
    <property type="protein sequence ID" value="QCQ28865.1"/>
    <property type="molecule type" value="mRNA"/>
</dbReference>
<feature type="region of interest" description="Disordered" evidence="7">
    <location>
        <begin position="74"/>
        <end position="194"/>
    </location>
</feature>
<dbReference type="Pfam" id="PF03106">
    <property type="entry name" value="WRKY"/>
    <property type="match status" value="1"/>
</dbReference>
<keyword evidence="2" id="KW-0677">Repeat</keyword>
<dbReference type="GO" id="GO:0005634">
    <property type="term" value="C:nucleus"/>
    <property type="evidence" value="ECO:0007669"/>
    <property type="project" value="UniProtKB-SubCell"/>
</dbReference>
<dbReference type="GO" id="GO:0003700">
    <property type="term" value="F:DNA-binding transcription factor activity"/>
    <property type="evidence" value="ECO:0007669"/>
    <property type="project" value="InterPro"/>
</dbReference>
<sequence>MEFVTDSFGVQRPSLTERRAGRVGFDAPATNTSGVRVADDFHSSSLEIRAPYLTIPYGLSPTMLLDSPMFLSNLQDQPSPTTGSFPSVQTPQRSKSLEGINPQSSDSKPRMESIPPSFPSRGNQPGSTMDLHQFLPSMEASVGFPPQGSNLSSIKASTDDVELSDLCRGNDRSPPPDGSQDEENRGGNSSFGLGGLAEDGYNWRKYGQKQVKGSEYPRSYYKCTNLNCQVKKKVERNHEGQVTEIIYKGGHNHQKPLPIRRPGFPSSSSSEFQVEGHDWRNANDLEGAPPHASIAELDVSSNISNDEDEDQVTHGSTSLGCDGEDEESEAKKRKHDVCAAEMSASSRAAREQKVVVQTT</sequence>
<dbReference type="InterPro" id="IPR044810">
    <property type="entry name" value="WRKY_plant"/>
</dbReference>
<feature type="domain" description="WRKY" evidence="8">
    <location>
        <begin position="192"/>
        <end position="256"/>
    </location>
</feature>
<proteinExistence type="evidence at transcript level"/>
<feature type="region of interest" description="Disordered" evidence="7">
    <location>
        <begin position="281"/>
        <end position="337"/>
    </location>
</feature>
<evidence type="ECO:0000256" key="2">
    <source>
        <dbReference type="ARBA" id="ARBA00022737"/>
    </source>
</evidence>
<comment type="subcellular location">
    <subcellularLocation>
        <location evidence="1">Nucleus</location>
    </subcellularLocation>
</comment>
<evidence type="ECO:0000256" key="6">
    <source>
        <dbReference type="ARBA" id="ARBA00023242"/>
    </source>
</evidence>
<evidence type="ECO:0000259" key="8">
    <source>
        <dbReference type="PROSITE" id="PS50811"/>
    </source>
</evidence>
<keyword evidence="4" id="KW-0238">DNA-binding</keyword>
<dbReference type="PANTHER" id="PTHR31221">
    <property type="entry name" value="WRKY TRANSCRIPTION FACTOR PROTEIN 1-RELATED"/>
    <property type="match status" value="1"/>
</dbReference>
<protein>
    <submittedName>
        <fullName evidence="9">Putative WRKY transcription factor 2</fullName>
    </submittedName>
</protein>
<feature type="compositionally biased region" description="Polar residues" evidence="7">
    <location>
        <begin position="74"/>
        <end position="94"/>
    </location>
</feature>
<dbReference type="PANTHER" id="PTHR31221:SF360">
    <property type="entry name" value="WRKY DOMAIN-CONTAINING PROTEIN"/>
    <property type="match status" value="1"/>
</dbReference>
<evidence type="ECO:0000313" key="9">
    <source>
        <dbReference type="EMBL" id="QCQ28865.1"/>
    </source>
</evidence>
<dbReference type="AlphaFoldDB" id="A0A4P8L6D5"/>
<keyword evidence="3" id="KW-0805">Transcription regulation</keyword>
<evidence type="ECO:0000256" key="1">
    <source>
        <dbReference type="ARBA" id="ARBA00004123"/>
    </source>
</evidence>